<evidence type="ECO:0000313" key="2">
    <source>
        <dbReference type="EMBL" id="COY48860.1"/>
    </source>
</evidence>
<comment type="caution">
    <text evidence="2">The sequence shown here is derived from an EMBL/GenBank/DDBJ whole genome shotgun (WGS) entry which is preliminary data.</text>
</comment>
<organism evidence="2 3">
    <name type="scientific">Mycobacterium tuberculosis</name>
    <dbReference type="NCBI Taxonomy" id="1773"/>
    <lineage>
        <taxon>Bacteria</taxon>
        <taxon>Bacillati</taxon>
        <taxon>Actinomycetota</taxon>
        <taxon>Actinomycetes</taxon>
        <taxon>Mycobacteriales</taxon>
        <taxon>Mycobacteriaceae</taxon>
        <taxon>Mycobacterium</taxon>
        <taxon>Mycobacterium tuberculosis complex</taxon>
    </lineage>
</organism>
<feature type="compositionally biased region" description="Low complexity" evidence="1">
    <location>
        <begin position="18"/>
        <end position="33"/>
    </location>
</feature>
<reference evidence="3" key="1">
    <citation type="submission" date="2015-03" db="EMBL/GenBank/DDBJ databases">
        <authorList>
            <consortium name="Pathogen Informatics"/>
        </authorList>
    </citation>
    <scope>NUCLEOTIDE SEQUENCE [LARGE SCALE GENOMIC DNA]</scope>
    <source>
        <strain evidence="3">N09902308</strain>
    </source>
</reference>
<gene>
    <name evidence="2" type="ORF">ERS007739_02689</name>
</gene>
<accession>A0A916LDR1</accession>
<feature type="region of interest" description="Disordered" evidence="1">
    <location>
        <begin position="1"/>
        <end position="33"/>
    </location>
</feature>
<name>A0A916LDR1_MYCTX</name>
<dbReference type="EMBL" id="CSBK01001265">
    <property type="protein sequence ID" value="COY48860.1"/>
    <property type="molecule type" value="Genomic_DNA"/>
</dbReference>
<evidence type="ECO:0000256" key="1">
    <source>
        <dbReference type="SAM" id="MobiDB-lite"/>
    </source>
</evidence>
<evidence type="ECO:0000313" key="3">
    <source>
        <dbReference type="Proteomes" id="UP000039021"/>
    </source>
</evidence>
<protein>
    <submittedName>
        <fullName evidence="2">Uncharacterized protein</fullName>
    </submittedName>
</protein>
<dbReference type="AlphaFoldDB" id="A0A916LDR1"/>
<sequence length="68" mass="7086">MLVCGPPRSLNLADRSPRSASTSTAITRSPRSRATALPTSTVIVVLPTPPLAETNANLWTSASGAQIR</sequence>
<dbReference type="Proteomes" id="UP000039021">
    <property type="component" value="Unassembled WGS sequence"/>
</dbReference>
<proteinExistence type="predicted"/>